<keyword evidence="11" id="KW-1185">Reference proteome</keyword>
<organism evidence="10 11">
    <name type="scientific">Flagellimonas pacifica</name>
    <dbReference type="NCBI Taxonomy" id="1247520"/>
    <lineage>
        <taxon>Bacteria</taxon>
        <taxon>Pseudomonadati</taxon>
        <taxon>Bacteroidota</taxon>
        <taxon>Flavobacteriia</taxon>
        <taxon>Flavobacteriales</taxon>
        <taxon>Flavobacteriaceae</taxon>
        <taxon>Flagellimonas</taxon>
    </lineage>
</organism>
<keyword evidence="5 8" id="KW-0547">Nucleotide-binding</keyword>
<dbReference type="NCBIfam" id="TIGR02432">
    <property type="entry name" value="lysidine_TilS_N"/>
    <property type="match status" value="1"/>
</dbReference>
<dbReference type="NCBIfam" id="TIGR02433">
    <property type="entry name" value="lysidine_TilS_C"/>
    <property type="match status" value="1"/>
</dbReference>
<protein>
    <recommendedName>
        <fullName evidence="8">tRNA(Ile)-lysidine synthase</fullName>
        <ecNumber evidence="8">6.3.4.19</ecNumber>
    </recommendedName>
    <alternativeName>
        <fullName evidence="8">tRNA(Ile)-2-lysyl-cytidine synthase</fullName>
    </alternativeName>
    <alternativeName>
        <fullName evidence="8">tRNA(Ile)-lysidine synthetase</fullName>
    </alternativeName>
</protein>
<dbReference type="InterPro" id="IPR012094">
    <property type="entry name" value="tRNA_Ile_lys_synt"/>
</dbReference>
<dbReference type="Proteomes" id="UP000219048">
    <property type="component" value="Unassembled WGS sequence"/>
</dbReference>
<dbReference type="GO" id="GO:0005524">
    <property type="term" value="F:ATP binding"/>
    <property type="evidence" value="ECO:0007669"/>
    <property type="project" value="UniProtKB-UniRule"/>
</dbReference>
<dbReference type="PANTHER" id="PTHR43033:SF1">
    <property type="entry name" value="TRNA(ILE)-LYSIDINE SYNTHASE-RELATED"/>
    <property type="match status" value="1"/>
</dbReference>
<accession>A0A285MSE3</accession>
<evidence type="ECO:0000313" key="10">
    <source>
        <dbReference type="EMBL" id="SNZ00119.1"/>
    </source>
</evidence>
<name>A0A285MSE3_9FLAO</name>
<feature type="binding site" evidence="8">
    <location>
        <begin position="26"/>
        <end position="31"/>
    </location>
    <ligand>
        <name>ATP</name>
        <dbReference type="ChEBI" id="CHEBI:30616"/>
    </ligand>
</feature>
<evidence type="ECO:0000256" key="8">
    <source>
        <dbReference type="HAMAP-Rule" id="MF_01161"/>
    </source>
</evidence>
<sequence>MLERFKTHIQNNFSFLMGKRLLLACSGGLDSVVLAHLSVWSDLDVTLAHCNFNLRGEESDGDELFVRNLADELKTEVEVKPFNTQEQVQLGKGSVQMVARKLRYHWFNELMDDKGFDYILTAHHTDDNLETFLINLSRGTGLDGLSGIPAQNDKVIRLLLNFSRNEILDYAQKEKIKWRDDSSNQDNKYLRNKIRLEIVPQLKELHPTFLENFKQTQTYLHQTSAIVEQHIEALKKSLFKREGDRFEINIERLRELQPVEAYLYQLFNTYGFTEWGDVKQLLTAMSGKEVHSKTHRLLKDREYLILSKMELDNKETYFVSEKKCNVETPVPLKMDEVKTIGETSKNTIFLDKEKLNYPLILRNWEKGDYFYPFGMQGKKKISKFFKDEKMDVLSKEKQWLLCSGNNIVWVIGKRLDERFKVDDSTKTILKITLSV</sequence>
<dbReference type="Gene3D" id="3.40.50.620">
    <property type="entry name" value="HUPs"/>
    <property type="match status" value="1"/>
</dbReference>
<keyword evidence="3 8" id="KW-0436">Ligase</keyword>
<dbReference type="PANTHER" id="PTHR43033">
    <property type="entry name" value="TRNA(ILE)-LYSIDINE SYNTHASE-RELATED"/>
    <property type="match status" value="1"/>
</dbReference>
<evidence type="ECO:0000256" key="2">
    <source>
        <dbReference type="ARBA" id="ARBA00022490"/>
    </source>
</evidence>
<evidence type="ECO:0000256" key="1">
    <source>
        <dbReference type="ARBA" id="ARBA00004496"/>
    </source>
</evidence>
<proteinExistence type="inferred from homology"/>
<dbReference type="GO" id="GO:0005737">
    <property type="term" value="C:cytoplasm"/>
    <property type="evidence" value="ECO:0007669"/>
    <property type="project" value="UniProtKB-SubCell"/>
</dbReference>
<evidence type="ECO:0000313" key="11">
    <source>
        <dbReference type="Proteomes" id="UP000219048"/>
    </source>
</evidence>
<dbReference type="GO" id="GO:0006400">
    <property type="term" value="P:tRNA modification"/>
    <property type="evidence" value="ECO:0007669"/>
    <property type="project" value="UniProtKB-UniRule"/>
</dbReference>
<dbReference type="InterPro" id="IPR014729">
    <property type="entry name" value="Rossmann-like_a/b/a_fold"/>
</dbReference>
<dbReference type="HAMAP" id="MF_01161">
    <property type="entry name" value="tRNA_Ile_lys_synt"/>
    <property type="match status" value="1"/>
</dbReference>
<evidence type="ECO:0000256" key="7">
    <source>
        <dbReference type="ARBA" id="ARBA00048539"/>
    </source>
</evidence>
<comment type="catalytic activity">
    <reaction evidence="7 8">
        <text>cytidine(34) in tRNA(Ile2) + L-lysine + ATP = lysidine(34) in tRNA(Ile2) + AMP + diphosphate + H(+)</text>
        <dbReference type="Rhea" id="RHEA:43744"/>
        <dbReference type="Rhea" id="RHEA-COMP:10625"/>
        <dbReference type="Rhea" id="RHEA-COMP:10670"/>
        <dbReference type="ChEBI" id="CHEBI:15378"/>
        <dbReference type="ChEBI" id="CHEBI:30616"/>
        <dbReference type="ChEBI" id="CHEBI:32551"/>
        <dbReference type="ChEBI" id="CHEBI:33019"/>
        <dbReference type="ChEBI" id="CHEBI:82748"/>
        <dbReference type="ChEBI" id="CHEBI:83665"/>
        <dbReference type="ChEBI" id="CHEBI:456215"/>
        <dbReference type="EC" id="6.3.4.19"/>
    </reaction>
</comment>
<comment type="similarity">
    <text evidence="8">Belongs to the tRNA(Ile)-lysidine synthase family.</text>
</comment>
<dbReference type="SUPFAM" id="SSF56037">
    <property type="entry name" value="PheT/TilS domain"/>
    <property type="match status" value="1"/>
</dbReference>
<dbReference type="Pfam" id="PF11734">
    <property type="entry name" value="TilS_C"/>
    <property type="match status" value="1"/>
</dbReference>
<keyword evidence="4 8" id="KW-0819">tRNA processing</keyword>
<gene>
    <name evidence="8" type="primary">tilS</name>
    <name evidence="10" type="ORF">SAMN06265377_1936</name>
</gene>
<dbReference type="Pfam" id="PF01171">
    <property type="entry name" value="ATP_bind_3"/>
    <property type="match status" value="1"/>
</dbReference>
<dbReference type="SMART" id="SM00977">
    <property type="entry name" value="TilS_C"/>
    <property type="match status" value="1"/>
</dbReference>
<keyword evidence="2 8" id="KW-0963">Cytoplasm</keyword>
<feature type="domain" description="Lysidine-tRNA(Ile) synthetase C-terminal" evidence="9">
    <location>
        <begin position="359"/>
        <end position="431"/>
    </location>
</feature>
<evidence type="ECO:0000259" key="9">
    <source>
        <dbReference type="SMART" id="SM00977"/>
    </source>
</evidence>
<dbReference type="OrthoDB" id="9807403at2"/>
<dbReference type="CDD" id="cd01992">
    <property type="entry name" value="TilS_N"/>
    <property type="match status" value="1"/>
</dbReference>
<dbReference type="InterPro" id="IPR012796">
    <property type="entry name" value="Lysidine-tRNA-synth_C"/>
</dbReference>
<dbReference type="SUPFAM" id="SSF52402">
    <property type="entry name" value="Adenine nucleotide alpha hydrolases-like"/>
    <property type="match status" value="1"/>
</dbReference>
<evidence type="ECO:0000256" key="3">
    <source>
        <dbReference type="ARBA" id="ARBA00022598"/>
    </source>
</evidence>
<dbReference type="AlphaFoldDB" id="A0A285MSE3"/>
<comment type="domain">
    <text evidence="8">The N-terminal region contains the highly conserved SGGXDS motif, predicted to be a P-loop motif involved in ATP binding.</text>
</comment>
<comment type="subcellular location">
    <subcellularLocation>
        <location evidence="1 8">Cytoplasm</location>
    </subcellularLocation>
</comment>
<comment type="function">
    <text evidence="8">Ligates lysine onto the cytidine present at position 34 of the AUA codon-specific tRNA(Ile) that contains the anticodon CAU, in an ATP-dependent manner. Cytidine is converted to lysidine, thus changing the amino acid specificity of the tRNA from methionine to isoleucine.</text>
</comment>
<dbReference type="InterPro" id="IPR011063">
    <property type="entry name" value="TilS/TtcA_N"/>
</dbReference>
<dbReference type="EMBL" id="OBEH01000002">
    <property type="protein sequence ID" value="SNZ00119.1"/>
    <property type="molecule type" value="Genomic_DNA"/>
</dbReference>
<evidence type="ECO:0000256" key="5">
    <source>
        <dbReference type="ARBA" id="ARBA00022741"/>
    </source>
</evidence>
<reference evidence="11" key="1">
    <citation type="submission" date="2017-09" db="EMBL/GenBank/DDBJ databases">
        <authorList>
            <person name="Varghese N."/>
            <person name="Submissions S."/>
        </authorList>
    </citation>
    <scope>NUCLEOTIDE SEQUENCE [LARGE SCALE GENOMIC DNA]</scope>
    <source>
        <strain evidence="11">DSM 25885</strain>
    </source>
</reference>
<keyword evidence="6 8" id="KW-0067">ATP-binding</keyword>
<dbReference type="EC" id="6.3.4.19" evidence="8"/>
<dbReference type="InterPro" id="IPR012795">
    <property type="entry name" value="tRNA_Ile_lys_synt_N"/>
</dbReference>
<evidence type="ECO:0000256" key="4">
    <source>
        <dbReference type="ARBA" id="ARBA00022694"/>
    </source>
</evidence>
<evidence type="ECO:0000256" key="6">
    <source>
        <dbReference type="ARBA" id="ARBA00022840"/>
    </source>
</evidence>
<dbReference type="GO" id="GO:0032267">
    <property type="term" value="F:tRNA(Ile)-lysidine synthase activity"/>
    <property type="evidence" value="ECO:0007669"/>
    <property type="project" value="UniProtKB-EC"/>
</dbReference>